<organism evidence="4 5">
    <name type="scientific">Linum trigynum</name>
    <dbReference type="NCBI Taxonomy" id="586398"/>
    <lineage>
        <taxon>Eukaryota</taxon>
        <taxon>Viridiplantae</taxon>
        <taxon>Streptophyta</taxon>
        <taxon>Embryophyta</taxon>
        <taxon>Tracheophyta</taxon>
        <taxon>Spermatophyta</taxon>
        <taxon>Magnoliopsida</taxon>
        <taxon>eudicotyledons</taxon>
        <taxon>Gunneridae</taxon>
        <taxon>Pentapetalae</taxon>
        <taxon>rosids</taxon>
        <taxon>fabids</taxon>
        <taxon>Malpighiales</taxon>
        <taxon>Linaceae</taxon>
        <taxon>Linum</taxon>
    </lineage>
</organism>
<dbReference type="GO" id="GO:0003676">
    <property type="term" value="F:nucleic acid binding"/>
    <property type="evidence" value="ECO:0007669"/>
    <property type="project" value="InterPro"/>
</dbReference>
<feature type="region of interest" description="Disordered" evidence="2">
    <location>
        <begin position="165"/>
        <end position="217"/>
    </location>
</feature>
<keyword evidence="1" id="KW-0479">Metal-binding</keyword>
<dbReference type="PROSITE" id="PS50158">
    <property type="entry name" value="ZF_CCHC"/>
    <property type="match status" value="1"/>
</dbReference>
<evidence type="ECO:0000313" key="5">
    <source>
        <dbReference type="Proteomes" id="UP001497516"/>
    </source>
</evidence>
<dbReference type="EMBL" id="OZ034822">
    <property type="protein sequence ID" value="CAL1413619.1"/>
    <property type="molecule type" value="Genomic_DNA"/>
</dbReference>
<name>A0AAV2GU02_9ROSI</name>
<dbReference type="InterPro" id="IPR036875">
    <property type="entry name" value="Znf_CCHC_sf"/>
</dbReference>
<keyword evidence="1" id="KW-0862">Zinc</keyword>
<evidence type="ECO:0000259" key="3">
    <source>
        <dbReference type="PROSITE" id="PS50158"/>
    </source>
</evidence>
<protein>
    <recommendedName>
        <fullName evidence="3">CCHC-type domain-containing protein</fullName>
    </recommendedName>
</protein>
<feature type="domain" description="CCHC-type" evidence="3">
    <location>
        <begin position="58"/>
        <end position="73"/>
    </location>
</feature>
<sequence>MEEATIHWSVSSGGLYIRSKVSLDVNLPLPDEVSTSREDPSKGCFMVKVKFESLPQFCFLCGVIGHVNRFCPKKDELVVQPPRYGKHLVASEFGPRVREDTLARRRKRFVWTLAGNRVGARSALNARNIRSVPWRATAIARQEISPQQGVATHLRQLYISSIPGSLSETPQQAGDEMLEHGEPKAKRVRLGPPDQVVFADKDNRVEATGPNRPQDDP</sequence>
<dbReference type="InterPro" id="IPR025836">
    <property type="entry name" value="Zn_knuckle_CX2CX4HX4C"/>
</dbReference>
<dbReference type="Pfam" id="PF14392">
    <property type="entry name" value="zf-CCHC_4"/>
    <property type="match status" value="1"/>
</dbReference>
<accession>A0AAV2GU02</accession>
<dbReference type="InterPro" id="IPR001878">
    <property type="entry name" value="Znf_CCHC"/>
</dbReference>
<evidence type="ECO:0000256" key="1">
    <source>
        <dbReference type="PROSITE-ProRule" id="PRU00047"/>
    </source>
</evidence>
<dbReference type="AlphaFoldDB" id="A0AAV2GU02"/>
<reference evidence="4 5" key="1">
    <citation type="submission" date="2024-04" db="EMBL/GenBank/DDBJ databases">
        <authorList>
            <person name="Fracassetti M."/>
        </authorList>
    </citation>
    <scope>NUCLEOTIDE SEQUENCE [LARGE SCALE GENOMIC DNA]</scope>
</reference>
<dbReference type="PANTHER" id="PTHR31286:SF180">
    <property type="entry name" value="OS10G0362600 PROTEIN"/>
    <property type="match status" value="1"/>
</dbReference>
<dbReference type="PANTHER" id="PTHR31286">
    <property type="entry name" value="GLYCINE-RICH CELL WALL STRUCTURAL PROTEIN 1.8-LIKE"/>
    <property type="match status" value="1"/>
</dbReference>
<evidence type="ECO:0000313" key="4">
    <source>
        <dbReference type="EMBL" id="CAL1413619.1"/>
    </source>
</evidence>
<dbReference type="SUPFAM" id="SSF57756">
    <property type="entry name" value="Retrovirus zinc finger-like domains"/>
    <property type="match status" value="1"/>
</dbReference>
<gene>
    <name evidence="4" type="ORF">LTRI10_LOCUS52838</name>
</gene>
<proteinExistence type="predicted"/>
<keyword evidence="5" id="KW-1185">Reference proteome</keyword>
<dbReference type="GO" id="GO:0008270">
    <property type="term" value="F:zinc ion binding"/>
    <property type="evidence" value="ECO:0007669"/>
    <property type="project" value="UniProtKB-KW"/>
</dbReference>
<dbReference type="Proteomes" id="UP001497516">
    <property type="component" value="Chromosome 9"/>
</dbReference>
<evidence type="ECO:0000256" key="2">
    <source>
        <dbReference type="SAM" id="MobiDB-lite"/>
    </source>
</evidence>
<dbReference type="InterPro" id="IPR040256">
    <property type="entry name" value="At4g02000-like"/>
</dbReference>
<keyword evidence="1" id="KW-0863">Zinc-finger</keyword>